<dbReference type="Proteomes" id="UP000219636">
    <property type="component" value="Unassembled WGS sequence"/>
</dbReference>
<evidence type="ECO:0000313" key="3">
    <source>
        <dbReference type="EMBL" id="SOC02763.1"/>
    </source>
</evidence>
<organism evidence="3 4">
    <name type="scientific">Ureibacillus xyleni</name>
    <dbReference type="NCBI Taxonomy" id="614648"/>
    <lineage>
        <taxon>Bacteria</taxon>
        <taxon>Bacillati</taxon>
        <taxon>Bacillota</taxon>
        <taxon>Bacilli</taxon>
        <taxon>Bacillales</taxon>
        <taxon>Caryophanaceae</taxon>
        <taxon>Ureibacillus</taxon>
    </lineage>
</organism>
<gene>
    <name evidence="3" type="ORF">SAMN05880501_103103</name>
</gene>
<dbReference type="Gene3D" id="3.30.300.180">
    <property type="match status" value="1"/>
</dbReference>
<sequence>MEFSWEIVLQKISEKISKPSFETWFKPTVAELNSNTLTIYAPNSFARDWLETHYEEMIGNVTEEIFSKPFEIIITNRDNANAERKSKTESVSTSNTTYDLLINQNKLLQEKMEELEKRIQLLEQRLEH</sequence>
<dbReference type="RefSeq" id="WP_161946622.1">
    <property type="nucleotide sequence ID" value="NZ_OBMQ01000003.1"/>
</dbReference>
<feature type="domain" description="DnaA N-terminal" evidence="2">
    <location>
        <begin position="5"/>
        <end position="61"/>
    </location>
</feature>
<evidence type="ECO:0000256" key="1">
    <source>
        <dbReference type="SAM" id="Coils"/>
    </source>
</evidence>
<feature type="coiled-coil region" evidence="1">
    <location>
        <begin position="98"/>
        <end position="125"/>
    </location>
</feature>
<dbReference type="AlphaFoldDB" id="A0A285S5Y1"/>
<proteinExistence type="predicted"/>
<dbReference type="Pfam" id="PF11638">
    <property type="entry name" value="DnaA_N"/>
    <property type="match status" value="1"/>
</dbReference>
<keyword evidence="1" id="KW-0175">Coiled coil</keyword>
<dbReference type="EMBL" id="OBMQ01000003">
    <property type="protein sequence ID" value="SOC02763.1"/>
    <property type="molecule type" value="Genomic_DNA"/>
</dbReference>
<dbReference type="InterPro" id="IPR038454">
    <property type="entry name" value="DnaA_N_sf"/>
</dbReference>
<protein>
    <submittedName>
        <fullName evidence="3">DnaA-like protein</fullName>
    </submittedName>
</protein>
<name>A0A285S5Y1_9BACL</name>
<accession>A0A285S5Y1</accession>
<dbReference type="InterPro" id="IPR024633">
    <property type="entry name" value="DnaA_N_dom"/>
</dbReference>
<keyword evidence="4" id="KW-1185">Reference proteome</keyword>
<evidence type="ECO:0000313" key="4">
    <source>
        <dbReference type="Proteomes" id="UP000219636"/>
    </source>
</evidence>
<evidence type="ECO:0000259" key="2">
    <source>
        <dbReference type="Pfam" id="PF11638"/>
    </source>
</evidence>
<reference evidence="4" key="1">
    <citation type="submission" date="2017-08" db="EMBL/GenBank/DDBJ databases">
        <authorList>
            <person name="Varghese N."/>
            <person name="Submissions S."/>
        </authorList>
    </citation>
    <scope>NUCLEOTIDE SEQUENCE [LARGE SCALE GENOMIC DNA]</scope>
    <source>
        <strain evidence="4">JC22</strain>
    </source>
</reference>